<dbReference type="EMBL" id="JAGPXC010000008">
    <property type="protein sequence ID" value="KAH6647545.1"/>
    <property type="molecule type" value="Genomic_DNA"/>
</dbReference>
<evidence type="ECO:0000256" key="1">
    <source>
        <dbReference type="SAM" id="SignalP"/>
    </source>
</evidence>
<feature type="chain" id="PRO_5040229898" evidence="1">
    <location>
        <begin position="19"/>
        <end position="107"/>
    </location>
</feature>
<dbReference type="PROSITE" id="PS51257">
    <property type="entry name" value="PROKAR_LIPOPROTEIN"/>
    <property type="match status" value="1"/>
</dbReference>
<sequence length="107" mass="11591">MKLSSAIILLVTIGTVSCDEPIPVRSVGCTGNELNQTDIAAAKEKLVGWGHAGNKLIKDKCGEGRSGWVWSKQWEKGFNLQSLTVAAPRRPAALCPLFCIYPAIHWA</sequence>
<proteinExistence type="predicted"/>
<gene>
    <name evidence="2" type="ORF">BKA67DRAFT_577817</name>
</gene>
<dbReference type="GeneID" id="70132551"/>
<organism evidence="2 3">
    <name type="scientific">Truncatella angustata</name>
    <dbReference type="NCBI Taxonomy" id="152316"/>
    <lineage>
        <taxon>Eukaryota</taxon>
        <taxon>Fungi</taxon>
        <taxon>Dikarya</taxon>
        <taxon>Ascomycota</taxon>
        <taxon>Pezizomycotina</taxon>
        <taxon>Sordariomycetes</taxon>
        <taxon>Xylariomycetidae</taxon>
        <taxon>Amphisphaeriales</taxon>
        <taxon>Sporocadaceae</taxon>
        <taxon>Truncatella</taxon>
    </lineage>
</organism>
<keyword evidence="3" id="KW-1185">Reference proteome</keyword>
<evidence type="ECO:0000313" key="3">
    <source>
        <dbReference type="Proteomes" id="UP000758603"/>
    </source>
</evidence>
<name>A0A9P8RK52_9PEZI</name>
<evidence type="ECO:0000313" key="2">
    <source>
        <dbReference type="EMBL" id="KAH6647545.1"/>
    </source>
</evidence>
<dbReference type="RefSeq" id="XP_045954057.1">
    <property type="nucleotide sequence ID" value="XM_046103659.1"/>
</dbReference>
<accession>A0A9P8RK52</accession>
<dbReference type="OrthoDB" id="4777208at2759"/>
<keyword evidence="1" id="KW-0732">Signal</keyword>
<dbReference type="Proteomes" id="UP000758603">
    <property type="component" value="Unassembled WGS sequence"/>
</dbReference>
<protein>
    <submittedName>
        <fullName evidence="2">Uncharacterized protein</fullName>
    </submittedName>
</protein>
<dbReference type="AlphaFoldDB" id="A0A9P8RK52"/>
<reference evidence="2" key="1">
    <citation type="journal article" date="2021" name="Nat. Commun.">
        <title>Genetic determinants of endophytism in the Arabidopsis root mycobiome.</title>
        <authorList>
            <person name="Mesny F."/>
            <person name="Miyauchi S."/>
            <person name="Thiergart T."/>
            <person name="Pickel B."/>
            <person name="Atanasova L."/>
            <person name="Karlsson M."/>
            <person name="Huettel B."/>
            <person name="Barry K.W."/>
            <person name="Haridas S."/>
            <person name="Chen C."/>
            <person name="Bauer D."/>
            <person name="Andreopoulos W."/>
            <person name="Pangilinan J."/>
            <person name="LaButti K."/>
            <person name="Riley R."/>
            <person name="Lipzen A."/>
            <person name="Clum A."/>
            <person name="Drula E."/>
            <person name="Henrissat B."/>
            <person name="Kohler A."/>
            <person name="Grigoriev I.V."/>
            <person name="Martin F.M."/>
            <person name="Hacquard S."/>
        </authorList>
    </citation>
    <scope>NUCLEOTIDE SEQUENCE</scope>
    <source>
        <strain evidence="2">MPI-SDFR-AT-0073</strain>
    </source>
</reference>
<feature type="signal peptide" evidence="1">
    <location>
        <begin position="1"/>
        <end position="18"/>
    </location>
</feature>
<comment type="caution">
    <text evidence="2">The sequence shown here is derived from an EMBL/GenBank/DDBJ whole genome shotgun (WGS) entry which is preliminary data.</text>
</comment>